<name>A0A0C4DKJ3_MAGP6</name>
<protein>
    <submittedName>
        <fullName evidence="1 2">Uncharacterized protein</fullName>
    </submittedName>
</protein>
<reference evidence="1" key="1">
    <citation type="submission" date="2010-05" db="EMBL/GenBank/DDBJ databases">
        <title>The Genome Sequence of Magnaporthe poae strain ATCC 64411.</title>
        <authorList>
            <consortium name="The Broad Institute Genome Sequencing Platform"/>
            <consortium name="Broad Institute Genome Sequencing Center for Infectious Disease"/>
            <person name="Ma L.-J."/>
            <person name="Dead R."/>
            <person name="Young S."/>
            <person name="Zeng Q."/>
            <person name="Koehrsen M."/>
            <person name="Alvarado L."/>
            <person name="Berlin A."/>
            <person name="Chapman S.B."/>
            <person name="Chen Z."/>
            <person name="Freedman E."/>
            <person name="Gellesch M."/>
            <person name="Goldberg J."/>
            <person name="Griggs A."/>
            <person name="Gujja S."/>
            <person name="Heilman E.R."/>
            <person name="Heiman D."/>
            <person name="Hepburn T."/>
            <person name="Howarth C."/>
            <person name="Jen D."/>
            <person name="Larson L."/>
            <person name="Mehta T."/>
            <person name="Neiman D."/>
            <person name="Pearson M."/>
            <person name="Roberts A."/>
            <person name="Saif S."/>
            <person name="Shea T."/>
            <person name="Shenoy N."/>
            <person name="Sisk P."/>
            <person name="Stolte C."/>
            <person name="Sykes S."/>
            <person name="Walk T."/>
            <person name="White J."/>
            <person name="Yandava C."/>
            <person name="Haas B."/>
            <person name="Nusbaum C."/>
            <person name="Birren B."/>
        </authorList>
    </citation>
    <scope>NUCLEOTIDE SEQUENCE</scope>
    <source>
        <strain evidence="1">ATCC 64411</strain>
    </source>
</reference>
<dbReference type="EnsemblFungi" id="MAPG_00267T0">
    <property type="protein sequence ID" value="MAPG_00267T0"/>
    <property type="gene ID" value="MAPG_00267"/>
</dbReference>
<evidence type="ECO:0000313" key="1">
    <source>
        <dbReference type="EMBL" id="KLU81172.1"/>
    </source>
</evidence>
<dbReference type="EMBL" id="ADBL01000059">
    <property type="status" value="NOT_ANNOTATED_CDS"/>
    <property type="molecule type" value="Genomic_DNA"/>
</dbReference>
<reference evidence="2" key="4">
    <citation type="journal article" date="2015" name="G3 (Bethesda)">
        <title>Genome sequences of three phytopathogenic species of the Magnaporthaceae family of fungi.</title>
        <authorList>
            <person name="Okagaki L.H."/>
            <person name="Nunes C.C."/>
            <person name="Sailsbery J."/>
            <person name="Clay B."/>
            <person name="Brown D."/>
            <person name="John T."/>
            <person name="Oh Y."/>
            <person name="Young N."/>
            <person name="Fitzgerald M."/>
            <person name="Haas B.J."/>
            <person name="Zeng Q."/>
            <person name="Young S."/>
            <person name="Adiconis X."/>
            <person name="Fan L."/>
            <person name="Levin J.Z."/>
            <person name="Mitchell T.K."/>
            <person name="Okubara P.A."/>
            <person name="Farman M.L."/>
            <person name="Kohn L.M."/>
            <person name="Birren B."/>
            <person name="Ma L.-J."/>
            <person name="Dean R.A."/>
        </authorList>
    </citation>
    <scope>NUCLEOTIDE SEQUENCE</scope>
    <source>
        <strain evidence="2">ATCC 64411 / 73-15</strain>
    </source>
</reference>
<keyword evidence="3" id="KW-1185">Reference proteome</keyword>
<sequence length="408" mass="45529">MAIEWDMAAVFAALAIFGAPIAWKIVSQLARNIQKERQLVPQFKWDDVPPGRLHDCNRNSPYVQALTCSHSHPHSRMVKCWESDSSLATSLSRAWDLAMRRQRYLDKVPGAVPAAAAFVCTDVRTIPAHVLCTAPHDKSLGWSPRHLRFGTTRVTCESLGPLLFCHIQGQFQARRKDLTKNEVESMLGGYPPWYRDTFTTRAKASLAFPIRSENDISRGGWIVAVGLMDSDLPSQSPLAVYCCPRGTEPDKPDFRGNGVIFRAAVARCRDHIAKHIQPHFSTDNNVCAAIVMLNHLIIEKTGSGIPSPGDFSKTWRSSQGLPHLRGSDCRFVMNDFNAYQTLGDADVARYRPILLSAMAAVVHGAYEVVQYLKDTGVELRLPPELENLDREVFLKDCATILPLQVIIR</sequence>
<organism evidence="2 3">
    <name type="scientific">Magnaporthiopsis poae (strain ATCC 64411 / 73-15)</name>
    <name type="common">Kentucky bluegrass fungus</name>
    <name type="synonym">Magnaporthe poae</name>
    <dbReference type="NCBI Taxonomy" id="644358"/>
    <lineage>
        <taxon>Eukaryota</taxon>
        <taxon>Fungi</taxon>
        <taxon>Dikarya</taxon>
        <taxon>Ascomycota</taxon>
        <taxon>Pezizomycotina</taxon>
        <taxon>Sordariomycetes</taxon>
        <taxon>Sordariomycetidae</taxon>
        <taxon>Magnaporthales</taxon>
        <taxon>Magnaporthaceae</taxon>
        <taxon>Magnaporthiopsis</taxon>
    </lineage>
</organism>
<evidence type="ECO:0000313" key="3">
    <source>
        <dbReference type="Proteomes" id="UP000011715"/>
    </source>
</evidence>
<dbReference type="OrthoDB" id="5292533at2759"/>
<dbReference type="Proteomes" id="UP000011715">
    <property type="component" value="Unassembled WGS sequence"/>
</dbReference>
<proteinExistence type="predicted"/>
<reference evidence="3" key="2">
    <citation type="submission" date="2010-05" db="EMBL/GenBank/DDBJ databases">
        <title>The genome sequence of Magnaporthe poae strain ATCC 64411.</title>
        <authorList>
            <person name="Ma L.-J."/>
            <person name="Dead R."/>
            <person name="Young S."/>
            <person name="Zeng Q."/>
            <person name="Koehrsen M."/>
            <person name="Alvarado L."/>
            <person name="Berlin A."/>
            <person name="Chapman S.B."/>
            <person name="Chen Z."/>
            <person name="Freedman E."/>
            <person name="Gellesch M."/>
            <person name="Goldberg J."/>
            <person name="Griggs A."/>
            <person name="Gujja S."/>
            <person name="Heilman E.R."/>
            <person name="Heiman D."/>
            <person name="Hepburn T."/>
            <person name="Howarth C."/>
            <person name="Jen D."/>
            <person name="Larson L."/>
            <person name="Mehta T."/>
            <person name="Neiman D."/>
            <person name="Pearson M."/>
            <person name="Roberts A."/>
            <person name="Saif S."/>
            <person name="Shea T."/>
            <person name="Shenoy N."/>
            <person name="Sisk P."/>
            <person name="Stolte C."/>
            <person name="Sykes S."/>
            <person name="Walk T."/>
            <person name="White J."/>
            <person name="Yandava C."/>
            <person name="Haas B."/>
            <person name="Nusbaum C."/>
            <person name="Birren B."/>
        </authorList>
    </citation>
    <scope>NUCLEOTIDE SEQUENCE [LARGE SCALE GENOMIC DNA]</scope>
    <source>
        <strain evidence="3">ATCC 64411 / 73-15</strain>
    </source>
</reference>
<reference evidence="2" key="5">
    <citation type="submission" date="2015-06" db="UniProtKB">
        <authorList>
            <consortium name="EnsemblFungi"/>
        </authorList>
    </citation>
    <scope>IDENTIFICATION</scope>
    <source>
        <strain evidence="2">ATCC 64411</strain>
    </source>
</reference>
<dbReference type="AlphaFoldDB" id="A0A0C4DKJ3"/>
<reference evidence="1" key="3">
    <citation type="submission" date="2011-03" db="EMBL/GenBank/DDBJ databases">
        <title>Annotation of Magnaporthe poae ATCC 64411.</title>
        <authorList>
            <person name="Ma L.-J."/>
            <person name="Dead R."/>
            <person name="Young S.K."/>
            <person name="Zeng Q."/>
            <person name="Gargeya S."/>
            <person name="Fitzgerald M."/>
            <person name="Haas B."/>
            <person name="Abouelleil A."/>
            <person name="Alvarado L."/>
            <person name="Arachchi H.M."/>
            <person name="Berlin A."/>
            <person name="Brown A."/>
            <person name="Chapman S.B."/>
            <person name="Chen Z."/>
            <person name="Dunbar C."/>
            <person name="Freedman E."/>
            <person name="Gearin G."/>
            <person name="Gellesch M."/>
            <person name="Goldberg J."/>
            <person name="Griggs A."/>
            <person name="Gujja S."/>
            <person name="Heiman D."/>
            <person name="Howarth C."/>
            <person name="Larson L."/>
            <person name="Lui A."/>
            <person name="MacDonald P.J.P."/>
            <person name="Mehta T."/>
            <person name="Montmayeur A."/>
            <person name="Murphy C."/>
            <person name="Neiman D."/>
            <person name="Pearson M."/>
            <person name="Priest M."/>
            <person name="Roberts A."/>
            <person name="Saif S."/>
            <person name="Shea T."/>
            <person name="Shenoy N."/>
            <person name="Sisk P."/>
            <person name="Stolte C."/>
            <person name="Sykes S."/>
            <person name="Yandava C."/>
            <person name="Wortman J."/>
            <person name="Nusbaum C."/>
            <person name="Birren B."/>
        </authorList>
    </citation>
    <scope>NUCLEOTIDE SEQUENCE</scope>
    <source>
        <strain evidence="1">ATCC 64411</strain>
    </source>
</reference>
<gene>
    <name evidence="1" type="ORF">MAPG_00267</name>
</gene>
<dbReference type="OMA" id="SARCWEN"/>
<dbReference type="VEuPathDB" id="FungiDB:MAPG_00267"/>
<dbReference type="EMBL" id="GL876966">
    <property type="protein sequence ID" value="KLU81172.1"/>
    <property type="molecule type" value="Genomic_DNA"/>
</dbReference>
<dbReference type="eggNOG" id="ENOG502T0B0">
    <property type="taxonomic scope" value="Eukaryota"/>
</dbReference>
<accession>A0A0C4DKJ3</accession>
<evidence type="ECO:0000313" key="2">
    <source>
        <dbReference type="EnsemblFungi" id="MAPG_00267T0"/>
    </source>
</evidence>